<dbReference type="InterPro" id="IPR007197">
    <property type="entry name" value="rSAM"/>
</dbReference>
<dbReference type="PROSITE" id="PS51918">
    <property type="entry name" value="RADICAL_SAM"/>
    <property type="match status" value="1"/>
</dbReference>
<evidence type="ECO:0000256" key="1">
    <source>
        <dbReference type="ARBA" id="ARBA00001966"/>
    </source>
</evidence>
<dbReference type="GO" id="GO:0051539">
    <property type="term" value="F:4 iron, 4 sulfur cluster binding"/>
    <property type="evidence" value="ECO:0007669"/>
    <property type="project" value="UniProtKB-KW"/>
</dbReference>
<comment type="cofactor">
    <cofactor evidence="1">
        <name>[4Fe-4S] cluster</name>
        <dbReference type="ChEBI" id="CHEBI:49883"/>
    </cofactor>
</comment>
<reference evidence="8" key="1">
    <citation type="journal article" date="2020" name="mSystems">
        <title>Genome- and Community-Level Interaction Insights into Carbon Utilization and Element Cycling Functions of Hydrothermarchaeota in Hydrothermal Sediment.</title>
        <authorList>
            <person name="Zhou Z."/>
            <person name="Liu Y."/>
            <person name="Xu W."/>
            <person name="Pan J."/>
            <person name="Luo Z.H."/>
            <person name="Li M."/>
        </authorList>
    </citation>
    <scope>NUCLEOTIDE SEQUENCE [LARGE SCALE GENOMIC DNA]</scope>
    <source>
        <strain evidence="8">HyVt-219</strain>
    </source>
</reference>
<dbReference type="SFLD" id="SFLDG01083">
    <property type="entry name" value="Uncharacterised_Radical_SAM_Su"/>
    <property type="match status" value="1"/>
</dbReference>
<dbReference type="SMART" id="SM00729">
    <property type="entry name" value="Elp3"/>
    <property type="match status" value="1"/>
</dbReference>
<dbReference type="InterPro" id="IPR036390">
    <property type="entry name" value="WH_DNA-bd_sf"/>
</dbReference>
<dbReference type="SUPFAM" id="SSF102114">
    <property type="entry name" value="Radical SAM enzymes"/>
    <property type="match status" value="1"/>
</dbReference>
<gene>
    <name evidence="8" type="ORF">ENG47_05145</name>
</gene>
<dbReference type="Gene3D" id="3.20.20.70">
    <property type="entry name" value="Aldolase class I"/>
    <property type="match status" value="1"/>
</dbReference>
<proteinExistence type="predicted"/>
<evidence type="ECO:0000256" key="3">
    <source>
        <dbReference type="ARBA" id="ARBA00022691"/>
    </source>
</evidence>
<accession>A0A7V0N042</accession>
<dbReference type="InterPro" id="IPR058240">
    <property type="entry name" value="rSAM_sf"/>
</dbReference>
<evidence type="ECO:0000256" key="2">
    <source>
        <dbReference type="ARBA" id="ARBA00022485"/>
    </source>
</evidence>
<dbReference type="AlphaFoldDB" id="A0A7V0N042"/>
<keyword evidence="2" id="KW-0004">4Fe-4S</keyword>
<dbReference type="PANTHER" id="PTHR43787:SF11">
    <property type="entry name" value="UPF0026 PROTEIN SLR1464"/>
    <property type="match status" value="1"/>
</dbReference>
<dbReference type="CDD" id="cd01335">
    <property type="entry name" value="Radical_SAM"/>
    <property type="match status" value="1"/>
</dbReference>
<evidence type="ECO:0000313" key="8">
    <source>
        <dbReference type="EMBL" id="HDN85120.1"/>
    </source>
</evidence>
<dbReference type="Proteomes" id="UP000885660">
    <property type="component" value="Unassembled WGS sequence"/>
</dbReference>
<dbReference type="SFLD" id="SFLDS00029">
    <property type="entry name" value="Radical_SAM"/>
    <property type="match status" value="1"/>
</dbReference>
<keyword evidence="3" id="KW-0949">S-adenosyl-L-methionine</keyword>
<dbReference type="GO" id="GO:0046872">
    <property type="term" value="F:metal ion binding"/>
    <property type="evidence" value="ECO:0007669"/>
    <property type="project" value="UniProtKB-KW"/>
</dbReference>
<evidence type="ECO:0000256" key="6">
    <source>
        <dbReference type="ARBA" id="ARBA00023014"/>
    </source>
</evidence>
<organism evidence="8">
    <name type="scientific">Aerophobetes bacterium</name>
    <dbReference type="NCBI Taxonomy" id="2030807"/>
    <lineage>
        <taxon>Bacteria</taxon>
        <taxon>Candidatus Aerophobota</taxon>
    </lineage>
</organism>
<dbReference type="EMBL" id="DRBC01000315">
    <property type="protein sequence ID" value="HDN85120.1"/>
    <property type="molecule type" value="Genomic_DNA"/>
</dbReference>
<name>A0A7V0N042_UNCAE</name>
<dbReference type="Pfam" id="PF04055">
    <property type="entry name" value="Radical_SAM"/>
    <property type="match status" value="1"/>
</dbReference>
<dbReference type="Gene3D" id="1.10.10.10">
    <property type="entry name" value="Winged helix-like DNA-binding domain superfamily/Winged helix DNA-binding domain"/>
    <property type="match status" value="1"/>
</dbReference>
<dbReference type="InterPro" id="IPR006638">
    <property type="entry name" value="Elp3/MiaA/NifB-like_rSAM"/>
</dbReference>
<keyword evidence="6" id="KW-0411">Iron-sulfur</keyword>
<dbReference type="SUPFAM" id="SSF46785">
    <property type="entry name" value="Winged helix' DNA-binding domain"/>
    <property type="match status" value="1"/>
</dbReference>
<protein>
    <submittedName>
        <fullName evidence="8">Radical SAM protein</fullName>
    </submittedName>
</protein>
<evidence type="ECO:0000256" key="5">
    <source>
        <dbReference type="ARBA" id="ARBA00023004"/>
    </source>
</evidence>
<keyword evidence="4" id="KW-0479">Metal-binding</keyword>
<feature type="domain" description="Radical SAM core" evidence="7">
    <location>
        <begin position="5"/>
        <end position="245"/>
    </location>
</feature>
<dbReference type="GO" id="GO:0003824">
    <property type="term" value="F:catalytic activity"/>
    <property type="evidence" value="ECO:0007669"/>
    <property type="project" value="InterPro"/>
</dbReference>
<dbReference type="SFLD" id="SFLDG01067">
    <property type="entry name" value="SPASM/twitch_domain_containing"/>
    <property type="match status" value="1"/>
</dbReference>
<dbReference type="InterPro" id="IPR040084">
    <property type="entry name" value="GTPase_Obg"/>
</dbReference>
<dbReference type="InterPro" id="IPR036388">
    <property type="entry name" value="WH-like_DNA-bd_sf"/>
</dbReference>
<evidence type="ECO:0000259" key="7">
    <source>
        <dbReference type="PROSITE" id="PS51918"/>
    </source>
</evidence>
<sequence length="307" mass="35174">MSQIFGPVPSRRLGFSLGVDTIPYKTCTLDCIYCQLGRTTNKTLERKEYILADVIVDEVEKIIKEKKKKIDYITFSGSGEPTLNLKIGDMIERIKKITTIPIAVLTNGTLLYSEKLRDELKKADLVIPSLDAADDPTFKQVNRPHPSLSFEMMVSGIVKFSQEFKGKIWLEIMLVKGINDSPKHIQKISKIIKEIRVDKIQLNTPVRPPAEEFVRPLSMQNLEEIKSLLGDKCEVVAAFKRARQKAYREDVEEQIITLIKRRPVTLTDISNSLGIHRNEVIKYIESLSDRKLLQSKIYSGKRYYYPV</sequence>
<dbReference type="PANTHER" id="PTHR43787">
    <property type="entry name" value="FEMO COFACTOR BIOSYNTHESIS PROTEIN NIFB-RELATED"/>
    <property type="match status" value="1"/>
</dbReference>
<keyword evidence="5" id="KW-0408">Iron</keyword>
<dbReference type="InterPro" id="IPR013785">
    <property type="entry name" value="Aldolase_TIM"/>
</dbReference>
<evidence type="ECO:0000256" key="4">
    <source>
        <dbReference type="ARBA" id="ARBA00022723"/>
    </source>
</evidence>
<comment type="caution">
    <text evidence="8">The sequence shown here is derived from an EMBL/GenBank/DDBJ whole genome shotgun (WGS) entry which is preliminary data.</text>
</comment>